<organism evidence="8 10">
    <name type="scientific">Micromonospora aurantiaca</name>
    <name type="common">nom. illeg.</name>
    <dbReference type="NCBI Taxonomy" id="47850"/>
    <lineage>
        <taxon>Bacteria</taxon>
        <taxon>Bacillati</taxon>
        <taxon>Actinomycetota</taxon>
        <taxon>Actinomycetes</taxon>
        <taxon>Micromonosporales</taxon>
        <taxon>Micromonosporaceae</taxon>
        <taxon>Micromonospora</taxon>
    </lineage>
</organism>
<keyword evidence="3" id="KW-0812">Transmembrane</keyword>
<dbReference type="GO" id="GO:0016491">
    <property type="term" value="F:oxidoreductase activity"/>
    <property type="evidence" value="ECO:0007669"/>
    <property type="project" value="InterPro"/>
</dbReference>
<dbReference type="InterPro" id="IPR036249">
    <property type="entry name" value="Thioredoxin-like_sf"/>
</dbReference>
<dbReference type="Pfam" id="PF00578">
    <property type="entry name" value="AhpC-TSA"/>
    <property type="match status" value="1"/>
</dbReference>
<keyword evidence="3" id="KW-0735">Signal-anchor</keyword>
<keyword evidence="4" id="KW-1015">Disulfide bond</keyword>
<dbReference type="PROSITE" id="PS51257">
    <property type="entry name" value="PROKAR_LIPOPROTEIN"/>
    <property type="match status" value="1"/>
</dbReference>
<dbReference type="InterPro" id="IPR000866">
    <property type="entry name" value="AhpC/TSA"/>
</dbReference>
<dbReference type="EMBL" id="WAAR01000115">
    <property type="protein sequence ID" value="KAB1108453.1"/>
    <property type="molecule type" value="Genomic_DNA"/>
</dbReference>
<evidence type="ECO:0000313" key="10">
    <source>
        <dbReference type="Proteomes" id="UP000253958"/>
    </source>
</evidence>
<dbReference type="PROSITE" id="PS00194">
    <property type="entry name" value="THIOREDOXIN_1"/>
    <property type="match status" value="1"/>
</dbReference>
<evidence type="ECO:0000259" key="7">
    <source>
        <dbReference type="PROSITE" id="PS51352"/>
    </source>
</evidence>
<evidence type="ECO:0000256" key="2">
    <source>
        <dbReference type="ARBA" id="ARBA00022748"/>
    </source>
</evidence>
<accession>A0A3M9K175</accession>
<proteinExistence type="predicted"/>
<dbReference type="GO" id="GO:0016209">
    <property type="term" value="F:antioxidant activity"/>
    <property type="evidence" value="ECO:0007669"/>
    <property type="project" value="InterPro"/>
</dbReference>
<dbReference type="PROSITE" id="PS51352">
    <property type="entry name" value="THIOREDOXIN_2"/>
    <property type="match status" value="1"/>
</dbReference>
<evidence type="ECO:0000256" key="3">
    <source>
        <dbReference type="ARBA" id="ARBA00022968"/>
    </source>
</evidence>
<name>A0A3M9K175_9ACTN</name>
<dbReference type="Gene3D" id="3.40.30.10">
    <property type="entry name" value="Glutaredoxin"/>
    <property type="match status" value="1"/>
</dbReference>
<gene>
    <name evidence="8" type="ORF">DVH21_29260</name>
    <name evidence="9" type="ORF">F6X54_22505</name>
</gene>
<dbReference type="GO" id="GO:0030313">
    <property type="term" value="C:cell envelope"/>
    <property type="evidence" value="ECO:0007669"/>
    <property type="project" value="UniProtKB-SubCell"/>
</dbReference>
<dbReference type="EMBL" id="CP031263">
    <property type="protein sequence ID" value="AXH93671.1"/>
    <property type="molecule type" value="Genomic_DNA"/>
</dbReference>
<protein>
    <submittedName>
        <fullName evidence="8">TlpA family protein disulfide reductase</fullName>
    </submittedName>
</protein>
<comment type="subcellular location">
    <subcellularLocation>
        <location evidence="1">Cell envelope</location>
    </subcellularLocation>
</comment>
<evidence type="ECO:0000313" key="8">
    <source>
        <dbReference type="EMBL" id="AXH93671.1"/>
    </source>
</evidence>
<reference evidence="8 10" key="2">
    <citation type="submission" date="2018-08" db="EMBL/GenBank/DDBJ databases">
        <title>Streptomyces kandeliansis sp. nov., an endophytic bacterium isolated from mangrove plant.</title>
        <authorList>
            <person name="Wang R."/>
        </authorList>
    </citation>
    <scope>NUCLEOTIDE SEQUENCE [LARGE SCALE GENOMIC DNA]</scope>
    <source>
        <strain evidence="8">110B</strain>
        <strain evidence="10">H14(2018)</strain>
    </source>
</reference>
<dbReference type="CDD" id="cd02966">
    <property type="entry name" value="TlpA_like_family"/>
    <property type="match status" value="1"/>
</dbReference>
<dbReference type="PANTHER" id="PTHR42852:SF6">
    <property type="entry name" value="THIOL:DISULFIDE INTERCHANGE PROTEIN DSBE"/>
    <property type="match status" value="1"/>
</dbReference>
<keyword evidence="6" id="KW-0732">Signal</keyword>
<dbReference type="GO" id="GO:0017004">
    <property type="term" value="P:cytochrome complex assembly"/>
    <property type="evidence" value="ECO:0007669"/>
    <property type="project" value="UniProtKB-KW"/>
</dbReference>
<dbReference type="InterPro" id="IPR013766">
    <property type="entry name" value="Thioredoxin_domain"/>
</dbReference>
<evidence type="ECO:0000256" key="5">
    <source>
        <dbReference type="ARBA" id="ARBA00023284"/>
    </source>
</evidence>
<dbReference type="PANTHER" id="PTHR42852">
    <property type="entry name" value="THIOL:DISULFIDE INTERCHANGE PROTEIN DSBE"/>
    <property type="match status" value="1"/>
</dbReference>
<dbReference type="SUPFAM" id="SSF52833">
    <property type="entry name" value="Thioredoxin-like"/>
    <property type="match status" value="1"/>
</dbReference>
<dbReference type="InterPro" id="IPR050553">
    <property type="entry name" value="Thioredoxin_ResA/DsbE_sf"/>
</dbReference>
<keyword evidence="11" id="KW-1185">Reference proteome</keyword>
<reference evidence="8 10" key="1">
    <citation type="submission" date="2018-07" db="EMBL/GenBank/DDBJ databases">
        <authorList>
            <person name="Ye Y."/>
        </authorList>
    </citation>
    <scope>NUCLEOTIDE SEQUENCE [LARGE SCALE GENOMIC DNA]</scope>
    <source>
        <strain evidence="8">110B</strain>
        <strain evidence="10">H14(2018)</strain>
    </source>
</reference>
<evidence type="ECO:0000256" key="4">
    <source>
        <dbReference type="ARBA" id="ARBA00023157"/>
    </source>
</evidence>
<feature type="signal peptide" evidence="6">
    <location>
        <begin position="1"/>
        <end position="22"/>
    </location>
</feature>
<evidence type="ECO:0000313" key="11">
    <source>
        <dbReference type="Proteomes" id="UP000471364"/>
    </source>
</evidence>
<dbReference type="AlphaFoldDB" id="A0A3M9K175"/>
<evidence type="ECO:0000256" key="1">
    <source>
        <dbReference type="ARBA" id="ARBA00004196"/>
    </source>
</evidence>
<keyword evidence="2" id="KW-0201">Cytochrome c-type biogenesis</keyword>
<dbReference type="Proteomes" id="UP000471364">
    <property type="component" value="Unassembled WGS sequence"/>
</dbReference>
<feature type="chain" id="PRO_5044596050" evidence="6">
    <location>
        <begin position="23"/>
        <end position="202"/>
    </location>
</feature>
<dbReference type="RefSeq" id="WP_030500445.1">
    <property type="nucleotide sequence ID" value="NZ_CBDRJA010000010.1"/>
</dbReference>
<sequence>MSWRLAAATLSAAVILAATGCAGGPTRDGGQASTAVVQGADTGRVDPGASVVYPPAERARAPRLGGELLDGSRFDAATLDGQVTVVNFWASWCAPCRAEAGELNATFTATKNLGVRFVGVNLRDGRDQAKAFVEGRELYPSLFDPAGRVALGFTDVSPNTIPATVIVDRKGMVAVVLRKVVSQRELEPLVRQIAGEAGGGDG</sequence>
<evidence type="ECO:0000313" key="9">
    <source>
        <dbReference type="EMBL" id="KAB1108453.1"/>
    </source>
</evidence>
<dbReference type="Proteomes" id="UP000253958">
    <property type="component" value="Chromosome"/>
</dbReference>
<reference evidence="9 11" key="3">
    <citation type="submission" date="2019-09" db="EMBL/GenBank/DDBJ databases">
        <title>High taxonomic diversity of Micromonospora strains isolated from Medicago sativa nodules in different geographical locations.</title>
        <authorList>
            <person name="Martinez-Hidalgo P."/>
            <person name="Flores-Felix J.D."/>
            <person name="Velazquez E."/>
            <person name="Brau L."/>
            <person name="Trujillo M.E."/>
            <person name="Martinez-Molina E."/>
        </authorList>
    </citation>
    <scope>NUCLEOTIDE SEQUENCE [LARGE SCALE GENOMIC DNA]</scope>
    <source>
        <strain evidence="9 11">ALFB5</strain>
    </source>
</reference>
<evidence type="ECO:0000256" key="6">
    <source>
        <dbReference type="SAM" id="SignalP"/>
    </source>
</evidence>
<feature type="domain" description="Thioredoxin" evidence="7">
    <location>
        <begin position="55"/>
        <end position="195"/>
    </location>
</feature>
<keyword evidence="5" id="KW-0676">Redox-active center</keyword>
<dbReference type="InterPro" id="IPR017937">
    <property type="entry name" value="Thioredoxin_CS"/>
</dbReference>